<dbReference type="RefSeq" id="XP_028873615.1">
    <property type="nucleotide sequence ID" value="XM_029018388.1"/>
</dbReference>
<dbReference type="AlphaFoldDB" id="A0A1J4MEZ0"/>
<keyword evidence="2" id="KW-1185">Reference proteome</keyword>
<dbReference type="Proteomes" id="UP000186176">
    <property type="component" value="Unassembled WGS sequence"/>
</dbReference>
<accession>A0A1J4MEZ0</accession>
<name>A0A1J4MEZ0_9CRYT</name>
<gene>
    <name evidence="1" type="ORF">cubi_01376</name>
</gene>
<dbReference type="EMBL" id="LRBP01000025">
    <property type="protein sequence ID" value="OII72043.1"/>
    <property type="molecule type" value="Genomic_DNA"/>
</dbReference>
<evidence type="ECO:0000313" key="1">
    <source>
        <dbReference type="EMBL" id="OII72043.1"/>
    </source>
</evidence>
<proteinExistence type="predicted"/>
<comment type="caution">
    <text evidence="1">The sequence shown here is derived from an EMBL/GenBank/DDBJ whole genome shotgun (WGS) entry which is preliminary data.</text>
</comment>
<protein>
    <submittedName>
        <fullName evidence="1">Uncharacterized protein</fullName>
    </submittedName>
</protein>
<reference evidence="1 2" key="1">
    <citation type="submission" date="2016-10" db="EMBL/GenBank/DDBJ databases">
        <title>Reductive evolution of mitochondrial metabolism and differential evolution of invasion-related proteins in Cryptosporidium.</title>
        <authorList>
            <person name="Liu S."/>
            <person name="Roellig D.M."/>
            <person name="Guo Y."/>
            <person name="Li N."/>
            <person name="Frace M.A."/>
            <person name="Tang K."/>
            <person name="Zhang L."/>
            <person name="Feng Y."/>
            <person name="Xiao L."/>
        </authorList>
    </citation>
    <scope>NUCLEOTIDE SEQUENCE [LARGE SCALE GENOMIC DNA]</scope>
    <source>
        <strain evidence="1">39726</strain>
    </source>
</reference>
<dbReference type="VEuPathDB" id="CryptoDB:cubi_01376"/>
<organism evidence="1 2">
    <name type="scientific">Cryptosporidium ubiquitum</name>
    <dbReference type="NCBI Taxonomy" id="857276"/>
    <lineage>
        <taxon>Eukaryota</taxon>
        <taxon>Sar</taxon>
        <taxon>Alveolata</taxon>
        <taxon>Apicomplexa</taxon>
        <taxon>Conoidasida</taxon>
        <taxon>Coccidia</taxon>
        <taxon>Eucoccidiorida</taxon>
        <taxon>Eimeriorina</taxon>
        <taxon>Cryptosporidiidae</taxon>
        <taxon>Cryptosporidium</taxon>
    </lineage>
</organism>
<evidence type="ECO:0000313" key="2">
    <source>
        <dbReference type="Proteomes" id="UP000186176"/>
    </source>
</evidence>
<dbReference type="OrthoDB" id="338232at2759"/>
<sequence>MQFPELLQSYLIKKKKLDDLSPIYIEILDWLDSEKENYKIINKLTRLCYHMLSYFRLNEQINPHLDYVSVDILSIIYDRSSKYINFPPSCYCNIDNPFENMNGYELEYEFWKLLCDLSMEVALKCSPKEGYVTFIEVILGSISLPILSDKAEVSSQKNKESISMNEKINPESCTEVKRHLPRFYRYLGLYYSLICISRMKRNKAQFTTTVCSLALRKFVYDIECNSLYSCNCSSKKTEIYRYCTIAKMYFLQYLVNKIIKLLFDCLSESKCDAEYKNQEIGIFNSELSEVNINVTQHTIYSFLMKVLENLIIIDLHDVEILNNSGVCSKKKNFDQNIKLFSSVLVTSSPNSILNVILSDLFSSEIQNFNNCDNNNNNNNIWVEIIYRLCYSISYVSPYAIIDTLNNIPICVHDVETQSGDLDVTPLTLSCYSYALFVILETRYPIAVNYIYPKNMTSLSTKLNIIYRTIITFLNYSDNKKLGYEIDCTILGNQDILLSYFNAFLPKNISKSIELIGMYYTLIFDRLQEKAYFLLDNNINNFRKCREIVPGSFSTIYGLNWHQNILIKHIMFSFNRNRSEATPVNNCLNMSSNLRTSVNLYSSLFEKFTSSLNECYPYSVLFSLYFNSMEFQQKLFSKNVIHSAKVIIGIFNILREILWEEVCNQDSNFSTHMKDLNKLIIFSSTFLTKFKNIDLESSQSDKMVLIVLNLIKLVLLKYNNGAKYLRDIVKYLVEEPNIIKKYITHIKLIISEISNQNTCQFDTVLFVIQDIEEIIR</sequence>
<dbReference type="GeneID" id="39978167"/>